<dbReference type="AlphaFoldDB" id="A0A835K3P7"/>
<dbReference type="OrthoDB" id="1912966at2759"/>
<evidence type="ECO:0000256" key="1">
    <source>
        <dbReference type="SAM" id="Coils"/>
    </source>
</evidence>
<accession>A0A835K3P7</accession>
<dbReference type="EMBL" id="JADGMS010000005">
    <property type="protein sequence ID" value="KAF9681453.1"/>
    <property type="molecule type" value="Genomic_DNA"/>
</dbReference>
<sequence>MSVLERSSSTSTPVKEIDPLLKDLNEKKQSFRKNVVSLAAELKEVRNRLASQEQSFAKETETRHVGGSALCLGFLQEAENKARIMEEEISRLQERLEERNGQLQASASTADKLFRLSIINWSQYLMELDGLRSQLAATKATADASAASAQSAQLQCLALIKELDAKNSSLKEHEERVTRLGEQLDNLQKDLQARESSQKQLKDEVMRIEHDIMKAISQAGDSKDCELRKLLDEVSPKNFEKMNKLLVVKDEEITKLKDEIRVMSAHWKIKTKELESQLEKQRRADQELKKRVLKLEFCLQEARAQTRKLQRMGERRDKAIKELRDQLASKNQAISEANNDKQNFWETSSFKIVVSMSMLILVVFSKR</sequence>
<feature type="coiled-coil region" evidence="1">
    <location>
        <begin position="156"/>
        <end position="204"/>
    </location>
</feature>
<proteinExistence type="predicted"/>
<dbReference type="Proteomes" id="UP000657918">
    <property type="component" value="Unassembled WGS sequence"/>
</dbReference>
<evidence type="ECO:0000313" key="3">
    <source>
        <dbReference type="Proteomes" id="UP000657918"/>
    </source>
</evidence>
<evidence type="ECO:0000313" key="2">
    <source>
        <dbReference type="EMBL" id="KAF9681453.1"/>
    </source>
</evidence>
<keyword evidence="1" id="KW-0175">Coiled coil</keyword>
<gene>
    <name evidence="2" type="ORF">SADUNF_Sadunf05G0003000</name>
</gene>
<organism evidence="2 3">
    <name type="scientific">Salix dunnii</name>
    <dbReference type="NCBI Taxonomy" id="1413687"/>
    <lineage>
        <taxon>Eukaryota</taxon>
        <taxon>Viridiplantae</taxon>
        <taxon>Streptophyta</taxon>
        <taxon>Embryophyta</taxon>
        <taxon>Tracheophyta</taxon>
        <taxon>Spermatophyta</taxon>
        <taxon>Magnoliopsida</taxon>
        <taxon>eudicotyledons</taxon>
        <taxon>Gunneridae</taxon>
        <taxon>Pentapetalae</taxon>
        <taxon>rosids</taxon>
        <taxon>fabids</taxon>
        <taxon>Malpighiales</taxon>
        <taxon>Salicaceae</taxon>
        <taxon>Saliceae</taxon>
        <taxon>Salix</taxon>
    </lineage>
</organism>
<name>A0A835K3P7_9ROSI</name>
<dbReference type="InterPro" id="IPR049932">
    <property type="entry name" value="NEAP1-4"/>
</dbReference>
<dbReference type="PANTHER" id="PTHR48145:SF5">
    <property type="entry name" value="NUCLEAR ENVELOPE-ASSOCIATED PROTEIN 2"/>
    <property type="match status" value="1"/>
</dbReference>
<dbReference type="PANTHER" id="PTHR48145">
    <property type="entry name" value="NUCLEAR ENVELOPE-ASSOCIATED PROTEIN 1"/>
    <property type="match status" value="1"/>
</dbReference>
<reference evidence="2 3" key="1">
    <citation type="submission" date="2020-10" db="EMBL/GenBank/DDBJ databases">
        <title>Plant Genome Project.</title>
        <authorList>
            <person name="Zhang R.-G."/>
        </authorList>
    </citation>
    <scope>NUCLEOTIDE SEQUENCE [LARGE SCALE GENOMIC DNA]</scope>
    <source>
        <strain evidence="2">FAFU-HL-1</strain>
        <tissue evidence="2">Leaf</tissue>
    </source>
</reference>
<feature type="coiled-coil region" evidence="1">
    <location>
        <begin position="21"/>
        <end position="102"/>
    </location>
</feature>
<protein>
    <submittedName>
        <fullName evidence="2">Uncharacterized protein</fullName>
    </submittedName>
</protein>
<keyword evidence="3" id="KW-1185">Reference proteome</keyword>
<comment type="caution">
    <text evidence="2">The sequence shown here is derived from an EMBL/GenBank/DDBJ whole genome shotgun (WGS) entry which is preliminary data.</text>
</comment>